<dbReference type="CDD" id="cd00303">
    <property type="entry name" value="retropepsin_like"/>
    <property type="match status" value="1"/>
</dbReference>
<dbReference type="AlphaFoldDB" id="M2QXS8"/>
<dbReference type="OrthoDB" id="2799963at2759"/>
<gene>
    <name evidence="1" type="ORF">CERSUDRAFT_95197</name>
</gene>
<accession>M2QXS8</accession>
<sequence>MPNARNHAIKEAAIRARLPELVPATGPPLAVEESFTAVSAVPAGQDPRLTAVSMGFPISVHPLRLPNSRGTLSTGSTTSLIDTRCVRLAGLLARMVPIRPIDEVHISTLFGGQHMNVFGRVDVTFDAFGFEFSTPCWVVNLGLPVDIALGMDWLETYNPKISWRQELEITDANAKKVRKLVDIYVTE</sequence>
<proteinExistence type="predicted"/>
<dbReference type="EMBL" id="KB445797">
    <property type="protein sequence ID" value="EMD36925.1"/>
    <property type="molecule type" value="Genomic_DNA"/>
</dbReference>
<evidence type="ECO:0000313" key="1">
    <source>
        <dbReference type="EMBL" id="EMD36925.1"/>
    </source>
</evidence>
<name>M2QXS8_CERS8</name>
<evidence type="ECO:0000313" key="2">
    <source>
        <dbReference type="Proteomes" id="UP000016930"/>
    </source>
</evidence>
<reference evidence="1 2" key="1">
    <citation type="journal article" date="2012" name="Proc. Natl. Acad. Sci. U.S.A.">
        <title>Comparative genomics of Ceriporiopsis subvermispora and Phanerochaete chrysosporium provide insight into selective ligninolysis.</title>
        <authorList>
            <person name="Fernandez-Fueyo E."/>
            <person name="Ruiz-Duenas F.J."/>
            <person name="Ferreira P."/>
            <person name="Floudas D."/>
            <person name="Hibbett D.S."/>
            <person name="Canessa P."/>
            <person name="Larrondo L.F."/>
            <person name="James T.Y."/>
            <person name="Seelenfreund D."/>
            <person name="Lobos S."/>
            <person name="Polanco R."/>
            <person name="Tello M."/>
            <person name="Honda Y."/>
            <person name="Watanabe T."/>
            <person name="Watanabe T."/>
            <person name="Ryu J.S."/>
            <person name="Kubicek C.P."/>
            <person name="Schmoll M."/>
            <person name="Gaskell J."/>
            <person name="Hammel K.E."/>
            <person name="St John F.J."/>
            <person name="Vanden Wymelenberg A."/>
            <person name="Sabat G."/>
            <person name="Splinter BonDurant S."/>
            <person name="Syed K."/>
            <person name="Yadav J.S."/>
            <person name="Doddapaneni H."/>
            <person name="Subramanian V."/>
            <person name="Lavin J.L."/>
            <person name="Oguiza J.A."/>
            <person name="Perez G."/>
            <person name="Pisabarro A.G."/>
            <person name="Ramirez L."/>
            <person name="Santoyo F."/>
            <person name="Master E."/>
            <person name="Coutinho P.M."/>
            <person name="Henrissat B."/>
            <person name="Lombard V."/>
            <person name="Magnuson J.K."/>
            <person name="Kuees U."/>
            <person name="Hori C."/>
            <person name="Igarashi K."/>
            <person name="Samejima M."/>
            <person name="Held B.W."/>
            <person name="Barry K.W."/>
            <person name="LaButti K.M."/>
            <person name="Lapidus A."/>
            <person name="Lindquist E.A."/>
            <person name="Lucas S.M."/>
            <person name="Riley R."/>
            <person name="Salamov A.A."/>
            <person name="Hoffmeister D."/>
            <person name="Schwenk D."/>
            <person name="Hadar Y."/>
            <person name="Yarden O."/>
            <person name="de Vries R.P."/>
            <person name="Wiebenga A."/>
            <person name="Stenlid J."/>
            <person name="Eastwood D."/>
            <person name="Grigoriev I.V."/>
            <person name="Berka R.M."/>
            <person name="Blanchette R.A."/>
            <person name="Kersten P."/>
            <person name="Martinez A.T."/>
            <person name="Vicuna R."/>
            <person name="Cullen D."/>
        </authorList>
    </citation>
    <scope>NUCLEOTIDE SEQUENCE [LARGE SCALE GENOMIC DNA]</scope>
    <source>
        <strain evidence="1 2">B</strain>
    </source>
</reference>
<dbReference type="Proteomes" id="UP000016930">
    <property type="component" value="Unassembled WGS sequence"/>
</dbReference>
<dbReference type="InterPro" id="IPR021109">
    <property type="entry name" value="Peptidase_aspartic_dom_sf"/>
</dbReference>
<dbReference type="Gene3D" id="2.40.70.10">
    <property type="entry name" value="Acid Proteases"/>
    <property type="match status" value="1"/>
</dbReference>
<keyword evidence="2" id="KW-1185">Reference proteome</keyword>
<dbReference type="HOGENOM" id="CLU_1447505_0_0_1"/>
<protein>
    <submittedName>
        <fullName evidence="1">Uncharacterized protein</fullName>
    </submittedName>
</protein>
<organism evidence="1 2">
    <name type="scientific">Ceriporiopsis subvermispora (strain B)</name>
    <name type="common">White-rot fungus</name>
    <name type="synonym">Gelatoporia subvermispora</name>
    <dbReference type="NCBI Taxonomy" id="914234"/>
    <lineage>
        <taxon>Eukaryota</taxon>
        <taxon>Fungi</taxon>
        <taxon>Dikarya</taxon>
        <taxon>Basidiomycota</taxon>
        <taxon>Agaricomycotina</taxon>
        <taxon>Agaricomycetes</taxon>
        <taxon>Polyporales</taxon>
        <taxon>Gelatoporiaceae</taxon>
        <taxon>Gelatoporia</taxon>
    </lineage>
</organism>